<comment type="caution">
    <text evidence="2">The sequence shown here is derived from an EMBL/GenBank/DDBJ whole genome shotgun (WGS) entry which is preliminary data.</text>
</comment>
<dbReference type="RefSeq" id="WP_185134780.1">
    <property type="nucleotide sequence ID" value="NZ_JACJVR010000017.1"/>
</dbReference>
<keyword evidence="3" id="KW-1185">Reference proteome</keyword>
<protein>
    <recommendedName>
        <fullName evidence="4">YndJ-like protein</fullName>
    </recommendedName>
</protein>
<evidence type="ECO:0008006" key="4">
    <source>
        <dbReference type="Google" id="ProtNLM"/>
    </source>
</evidence>
<feature type="transmembrane region" description="Helical" evidence="1">
    <location>
        <begin position="270"/>
        <end position="291"/>
    </location>
</feature>
<evidence type="ECO:0000313" key="2">
    <source>
        <dbReference type="EMBL" id="MBB6690778.1"/>
    </source>
</evidence>
<dbReference type="EMBL" id="JACJVR010000017">
    <property type="protein sequence ID" value="MBB6690778.1"/>
    <property type="molecule type" value="Genomic_DNA"/>
</dbReference>
<feature type="transmembrane region" description="Helical" evidence="1">
    <location>
        <begin position="238"/>
        <end position="258"/>
    </location>
</feature>
<evidence type="ECO:0000256" key="1">
    <source>
        <dbReference type="SAM" id="Phobius"/>
    </source>
</evidence>
<accession>A0A841TUQ6</accession>
<reference evidence="2 3" key="1">
    <citation type="submission" date="2020-08" db="EMBL/GenBank/DDBJ databases">
        <title>Cohnella phylogeny.</title>
        <authorList>
            <person name="Dunlap C."/>
        </authorList>
    </citation>
    <scope>NUCLEOTIDE SEQUENCE [LARGE SCALE GENOMIC DNA]</scope>
    <source>
        <strain evidence="2 3">DSM 25239</strain>
    </source>
</reference>
<feature type="transmembrane region" description="Helical" evidence="1">
    <location>
        <begin position="12"/>
        <end position="31"/>
    </location>
</feature>
<evidence type="ECO:0000313" key="3">
    <source>
        <dbReference type="Proteomes" id="UP000553776"/>
    </source>
</evidence>
<proteinExistence type="predicted"/>
<organism evidence="2 3">
    <name type="scientific">Cohnella xylanilytica</name>
    <dbReference type="NCBI Taxonomy" id="557555"/>
    <lineage>
        <taxon>Bacteria</taxon>
        <taxon>Bacillati</taxon>
        <taxon>Bacillota</taxon>
        <taxon>Bacilli</taxon>
        <taxon>Bacillales</taxon>
        <taxon>Paenibacillaceae</taxon>
        <taxon>Cohnella</taxon>
    </lineage>
</organism>
<keyword evidence="1" id="KW-0812">Transmembrane</keyword>
<sequence length="339" mass="35735">MAVEKRYTRRLAPALGLLLLSPWVGEFLLGSSPIQNLLAAVALLVPLYGGGALLIREIARRTGRGWPTILLLGAAYGVIEAGLLDQSLFNPDFLGPEIADDTRIPLLGISASNAISYVAGHAIWSIALPIAVAEMLTPSGSRRPWLGRTGLIAAAALYLAGCAIVFSFIYADTRFIASPAQRIGAAATAIVLIAAAFAAGGKRGRARPIARGKAWNPWLLGIGSFVVASMFAAHPENWAGVALGVVLLASAWALVRYGAARGGWNDRHRFSLIAGALLTCAWLGFAVTLLVRPTDTVAWFGNGLFALMAVGLLLWIAHTLRRTVKKDSTIANGGISHEA</sequence>
<feature type="transmembrane region" description="Helical" evidence="1">
    <location>
        <begin position="183"/>
        <end position="202"/>
    </location>
</feature>
<keyword evidence="1" id="KW-1133">Transmembrane helix</keyword>
<gene>
    <name evidence="2" type="ORF">H7B90_05110</name>
</gene>
<dbReference type="Proteomes" id="UP000553776">
    <property type="component" value="Unassembled WGS sequence"/>
</dbReference>
<feature type="transmembrane region" description="Helical" evidence="1">
    <location>
        <begin position="145"/>
        <end position="171"/>
    </location>
</feature>
<keyword evidence="1" id="KW-0472">Membrane</keyword>
<feature type="transmembrane region" description="Helical" evidence="1">
    <location>
        <begin position="114"/>
        <end position="133"/>
    </location>
</feature>
<feature type="transmembrane region" description="Helical" evidence="1">
    <location>
        <begin position="214"/>
        <end position="232"/>
    </location>
</feature>
<feature type="transmembrane region" description="Helical" evidence="1">
    <location>
        <begin position="37"/>
        <end position="55"/>
    </location>
</feature>
<dbReference type="AlphaFoldDB" id="A0A841TUQ6"/>
<feature type="transmembrane region" description="Helical" evidence="1">
    <location>
        <begin position="67"/>
        <end position="84"/>
    </location>
</feature>
<name>A0A841TUQ6_9BACL</name>
<feature type="transmembrane region" description="Helical" evidence="1">
    <location>
        <begin position="297"/>
        <end position="317"/>
    </location>
</feature>